<comment type="caution">
    <text evidence="2">The sequence shown here is derived from an EMBL/GenBank/DDBJ whole genome shotgun (WGS) entry which is preliminary data.</text>
</comment>
<sequence length="153" mass="15443">MRRRPLRATVGRALTAAPGPAQPGPRTGRALRPAVPRPGGTIHILAARPRTPRLGSLRLGRTGPRDARTLGPLGPAASPLGRAGPRDAPARRLVPVSRAGLGSGRPGVHRPSTALLGRATARLGPGARTAGGLSAFFLWAASAGFVPVHGGAG</sequence>
<evidence type="ECO:0000313" key="3">
    <source>
        <dbReference type="Proteomes" id="UP001501231"/>
    </source>
</evidence>
<name>A0ABP5VRY3_9ACTN</name>
<protein>
    <submittedName>
        <fullName evidence="2">Uncharacterized protein</fullName>
    </submittedName>
</protein>
<evidence type="ECO:0000256" key="1">
    <source>
        <dbReference type="SAM" id="MobiDB-lite"/>
    </source>
</evidence>
<dbReference type="EMBL" id="BAAARW010000005">
    <property type="protein sequence ID" value="GAA2408126.1"/>
    <property type="molecule type" value="Genomic_DNA"/>
</dbReference>
<dbReference type="Proteomes" id="UP001501231">
    <property type="component" value="Unassembled WGS sequence"/>
</dbReference>
<accession>A0ABP5VRY3</accession>
<evidence type="ECO:0000313" key="2">
    <source>
        <dbReference type="EMBL" id="GAA2408126.1"/>
    </source>
</evidence>
<reference evidence="3" key="1">
    <citation type="journal article" date="2019" name="Int. J. Syst. Evol. Microbiol.">
        <title>The Global Catalogue of Microorganisms (GCM) 10K type strain sequencing project: providing services to taxonomists for standard genome sequencing and annotation.</title>
        <authorList>
            <consortium name="The Broad Institute Genomics Platform"/>
            <consortium name="The Broad Institute Genome Sequencing Center for Infectious Disease"/>
            <person name="Wu L."/>
            <person name="Ma J."/>
        </authorList>
    </citation>
    <scope>NUCLEOTIDE SEQUENCE [LARGE SCALE GENOMIC DNA]</scope>
    <source>
        <strain evidence="3">JCM 3325</strain>
    </source>
</reference>
<proteinExistence type="predicted"/>
<keyword evidence="3" id="KW-1185">Reference proteome</keyword>
<organism evidence="2 3">
    <name type="scientific">Actinomadura vinacea</name>
    <dbReference type="NCBI Taxonomy" id="115336"/>
    <lineage>
        <taxon>Bacteria</taxon>
        <taxon>Bacillati</taxon>
        <taxon>Actinomycetota</taxon>
        <taxon>Actinomycetes</taxon>
        <taxon>Streptosporangiales</taxon>
        <taxon>Thermomonosporaceae</taxon>
        <taxon>Actinomadura</taxon>
    </lineage>
</organism>
<feature type="region of interest" description="Disordered" evidence="1">
    <location>
        <begin position="1"/>
        <end position="91"/>
    </location>
</feature>
<gene>
    <name evidence="2" type="ORF">GCM10010191_15780</name>
</gene>